<feature type="domain" description="Domain of unknown function at the cortex 1" evidence="1">
    <location>
        <begin position="15"/>
        <end position="300"/>
    </location>
</feature>
<evidence type="ECO:0000259" key="1">
    <source>
        <dbReference type="Pfam" id="PF08588"/>
    </source>
</evidence>
<sequence length="308" mass="34506">MTGPTIIEHDGTRYRVRVSVGSTASTDPKDLRILNVNDDSNPLIVDSDEFAGHVAFRIKGQDQIYGYEAGQKQDGLKPVPDSKWFENAAAAGRGETINCMEIVGRFKREWAGDQVVFATIFERPLKLPSITSVALKFIKAIYTGLQADVCCQKPYFVNQLIAAPDTVRVTPVSETPLLNGEYRDSSIPQWPSYNGEILAENTTLVIPPEEAKKRPKLTTDHAARRQHFSKAKNYSQHRYLTDQVYGLEFYNPFLDCAKFSVKLAGFNIDLFKYFDGQPLTYTIRTQDASVTFLTIVIDLVPVEELAAV</sequence>
<dbReference type="Proteomes" id="UP001194696">
    <property type="component" value="Unassembled WGS sequence"/>
</dbReference>
<organism evidence="2 3">
    <name type="scientific">Linnemannia gamsii</name>
    <dbReference type="NCBI Taxonomy" id="64522"/>
    <lineage>
        <taxon>Eukaryota</taxon>
        <taxon>Fungi</taxon>
        <taxon>Fungi incertae sedis</taxon>
        <taxon>Mucoromycota</taxon>
        <taxon>Mortierellomycotina</taxon>
        <taxon>Mortierellomycetes</taxon>
        <taxon>Mortierellales</taxon>
        <taxon>Mortierellaceae</taxon>
        <taxon>Linnemannia</taxon>
    </lineage>
</organism>
<proteinExistence type="predicted"/>
<comment type="caution">
    <text evidence="2">The sequence shown here is derived from an EMBL/GenBank/DDBJ whole genome shotgun (WGS) entry which is preliminary data.</text>
</comment>
<dbReference type="PANTHER" id="PTHR34826">
    <property type="entry name" value="UPF0590 PROTEIN C409.17C"/>
    <property type="match status" value="1"/>
</dbReference>
<evidence type="ECO:0000313" key="2">
    <source>
        <dbReference type="EMBL" id="KAG0281894.1"/>
    </source>
</evidence>
<dbReference type="EMBL" id="JAAAIM010001150">
    <property type="protein sequence ID" value="KAG0281894.1"/>
    <property type="molecule type" value="Genomic_DNA"/>
</dbReference>
<evidence type="ECO:0000313" key="3">
    <source>
        <dbReference type="Proteomes" id="UP001194696"/>
    </source>
</evidence>
<dbReference type="Pfam" id="PF08588">
    <property type="entry name" value="Duc1"/>
    <property type="match status" value="1"/>
</dbReference>
<dbReference type="PANTHER" id="PTHR34826:SF2">
    <property type="entry name" value="UPF0590 PROTEIN C409.17C"/>
    <property type="match status" value="1"/>
</dbReference>
<reference evidence="2 3" key="1">
    <citation type="journal article" date="2020" name="Fungal Divers.">
        <title>Resolving the Mortierellaceae phylogeny through synthesis of multi-gene phylogenetics and phylogenomics.</title>
        <authorList>
            <person name="Vandepol N."/>
            <person name="Liber J."/>
            <person name="Desiro A."/>
            <person name="Na H."/>
            <person name="Kennedy M."/>
            <person name="Barry K."/>
            <person name="Grigoriev I.V."/>
            <person name="Miller A.N."/>
            <person name="O'Donnell K."/>
            <person name="Stajich J.E."/>
            <person name="Bonito G."/>
        </authorList>
    </citation>
    <scope>NUCLEOTIDE SEQUENCE [LARGE SCALE GENOMIC DNA]</scope>
    <source>
        <strain evidence="2 3">AD045</strain>
    </source>
</reference>
<name>A0ABQ7JNA6_9FUNG</name>
<gene>
    <name evidence="2" type="ORF">BGZ96_000988</name>
</gene>
<protein>
    <recommendedName>
        <fullName evidence="1">Domain of unknown function at the cortex 1 domain-containing protein</fullName>
    </recommendedName>
</protein>
<accession>A0ABQ7JNA6</accession>
<keyword evidence="3" id="KW-1185">Reference proteome</keyword>
<dbReference type="InterPro" id="IPR013897">
    <property type="entry name" value="Duc1"/>
</dbReference>